<gene>
    <name evidence="5" type="ORF">RF11_03279</name>
</gene>
<evidence type="ECO:0000259" key="4">
    <source>
        <dbReference type="PROSITE" id="PS51393"/>
    </source>
</evidence>
<dbReference type="GO" id="GO:0016853">
    <property type="term" value="F:isomerase activity"/>
    <property type="evidence" value="ECO:0007669"/>
    <property type="project" value="UniProtKB-KW"/>
</dbReference>
<sequence>MPAPFALFYIDRLRKHLRIVAIQLSRNDNDNEVFLPSDPQPIWLAAKMWFNNAEAIIHKSSVLIGNSHMLLESIATSVHRQLSPSHPVYRLIIFSIKDVIPINNFEIVPLTKGEGFLHRTTNVGAEGCMKLVERGWAEWRMDVNGWLPSDLESRNVQRTDILPIYPYRDDSILLFNAFHEYVKEVLMIYYDENKLKDDWEVQNWGKELTCSTGSSIKVFPV</sequence>
<evidence type="ECO:0000256" key="1">
    <source>
        <dbReference type="ARBA" id="ARBA00022723"/>
    </source>
</evidence>
<dbReference type="Proteomes" id="UP000031668">
    <property type="component" value="Unassembled WGS sequence"/>
</dbReference>
<protein>
    <submittedName>
        <fullName evidence="5">Hydroperoxide isomerase ALOXE3</fullName>
    </submittedName>
</protein>
<dbReference type="InterPro" id="IPR000907">
    <property type="entry name" value="LipOase"/>
</dbReference>
<evidence type="ECO:0000256" key="2">
    <source>
        <dbReference type="ARBA" id="ARBA00022964"/>
    </source>
</evidence>
<dbReference type="GO" id="GO:0034440">
    <property type="term" value="P:lipid oxidation"/>
    <property type="evidence" value="ECO:0007669"/>
    <property type="project" value="InterPro"/>
</dbReference>
<dbReference type="GO" id="GO:0046872">
    <property type="term" value="F:metal ion binding"/>
    <property type="evidence" value="ECO:0007669"/>
    <property type="project" value="UniProtKB-KW"/>
</dbReference>
<reference evidence="5 6" key="1">
    <citation type="journal article" date="2014" name="Genome Biol. Evol.">
        <title>The genome of the myxosporean Thelohanellus kitauei shows adaptations to nutrient acquisition within its fish host.</title>
        <authorList>
            <person name="Yang Y."/>
            <person name="Xiong J."/>
            <person name="Zhou Z."/>
            <person name="Huo F."/>
            <person name="Miao W."/>
            <person name="Ran C."/>
            <person name="Liu Y."/>
            <person name="Zhang J."/>
            <person name="Feng J."/>
            <person name="Wang M."/>
            <person name="Wang M."/>
            <person name="Wang L."/>
            <person name="Yao B."/>
        </authorList>
    </citation>
    <scope>NUCLEOTIDE SEQUENCE [LARGE SCALE GENOMIC DNA]</scope>
    <source>
        <strain evidence="5">Wuqing</strain>
    </source>
</reference>
<proteinExistence type="predicted"/>
<dbReference type="Gene3D" id="1.20.245.10">
    <property type="entry name" value="Lipoxygenase-1, Domain 5"/>
    <property type="match status" value="1"/>
</dbReference>
<keyword evidence="6" id="KW-1185">Reference proteome</keyword>
<dbReference type="GO" id="GO:0016702">
    <property type="term" value="F:oxidoreductase activity, acting on single donors with incorporation of molecular oxygen, incorporation of two atoms of oxygen"/>
    <property type="evidence" value="ECO:0007669"/>
    <property type="project" value="InterPro"/>
</dbReference>
<dbReference type="InterPro" id="IPR036226">
    <property type="entry name" value="LipOase_C_sf"/>
</dbReference>
<dbReference type="Gene3D" id="3.10.450.60">
    <property type="match status" value="1"/>
</dbReference>
<keyword evidence="2" id="KW-0223">Dioxygenase</keyword>
<dbReference type="EMBL" id="JWZT01003673">
    <property type="protein sequence ID" value="KII65885.1"/>
    <property type="molecule type" value="Genomic_DNA"/>
</dbReference>
<keyword evidence="5" id="KW-0413">Isomerase</keyword>
<feature type="domain" description="Lipoxygenase" evidence="4">
    <location>
        <begin position="1"/>
        <end position="221"/>
    </location>
</feature>
<dbReference type="SUPFAM" id="SSF48484">
    <property type="entry name" value="Lipoxigenase"/>
    <property type="match status" value="1"/>
</dbReference>
<keyword evidence="1" id="KW-0479">Metal-binding</keyword>
<dbReference type="OMA" id="FNAFHEY"/>
<dbReference type="PROSITE" id="PS51393">
    <property type="entry name" value="LIPOXYGENASE_3"/>
    <property type="match status" value="1"/>
</dbReference>
<dbReference type="OrthoDB" id="407298at2759"/>
<dbReference type="AlphaFoldDB" id="A0A0C2MNC7"/>
<dbReference type="PANTHER" id="PTHR11771">
    <property type="entry name" value="LIPOXYGENASE"/>
    <property type="match status" value="1"/>
</dbReference>
<comment type="caution">
    <text evidence="5">The sequence shown here is derived from an EMBL/GenBank/DDBJ whole genome shotgun (WGS) entry which is preliminary data.</text>
</comment>
<evidence type="ECO:0000313" key="6">
    <source>
        <dbReference type="Proteomes" id="UP000031668"/>
    </source>
</evidence>
<evidence type="ECO:0000313" key="5">
    <source>
        <dbReference type="EMBL" id="KII65885.1"/>
    </source>
</evidence>
<keyword evidence="3" id="KW-0560">Oxidoreductase</keyword>
<organism evidence="5 6">
    <name type="scientific">Thelohanellus kitauei</name>
    <name type="common">Myxosporean</name>
    <dbReference type="NCBI Taxonomy" id="669202"/>
    <lineage>
        <taxon>Eukaryota</taxon>
        <taxon>Metazoa</taxon>
        <taxon>Cnidaria</taxon>
        <taxon>Myxozoa</taxon>
        <taxon>Myxosporea</taxon>
        <taxon>Bivalvulida</taxon>
        <taxon>Platysporina</taxon>
        <taxon>Myxobolidae</taxon>
        <taxon>Thelohanellus</taxon>
    </lineage>
</organism>
<dbReference type="InterPro" id="IPR013819">
    <property type="entry name" value="LipOase_C"/>
</dbReference>
<evidence type="ECO:0000256" key="3">
    <source>
        <dbReference type="ARBA" id="ARBA00023002"/>
    </source>
</evidence>
<dbReference type="Pfam" id="PF00305">
    <property type="entry name" value="Lipoxygenase"/>
    <property type="match status" value="1"/>
</dbReference>
<name>A0A0C2MNC7_THEKT</name>
<accession>A0A0C2MNC7</accession>